<feature type="transmembrane region" description="Helical" evidence="1">
    <location>
        <begin position="71"/>
        <end position="89"/>
    </location>
</feature>
<evidence type="ECO:0000256" key="1">
    <source>
        <dbReference type="SAM" id="Phobius"/>
    </source>
</evidence>
<proteinExistence type="predicted"/>
<dbReference type="EMBL" id="VBTH01000002">
    <property type="protein sequence ID" value="TLQ05316.1"/>
    <property type="molecule type" value="Genomic_DNA"/>
</dbReference>
<feature type="transmembrane region" description="Helical" evidence="1">
    <location>
        <begin position="40"/>
        <end position="65"/>
    </location>
</feature>
<dbReference type="InterPro" id="IPR012652">
    <property type="entry name" value="ThiW"/>
</dbReference>
<accession>A0A5R9BX73</accession>
<comment type="caution">
    <text evidence="2">The sequence shown here is derived from an EMBL/GenBank/DDBJ whole genome shotgun (WGS) entry which is preliminary data.</text>
</comment>
<name>A0A5R9BX73_9LACO</name>
<evidence type="ECO:0000313" key="2">
    <source>
        <dbReference type="EMBL" id="TLQ05316.1"/>
    </source>
</evidence>
<dbReference type="RefSeq" id="WP_138473704.1">
    <property type="nucleotide sequence ID" value="NZ_VBTH01000002.1"/>
</dbReference>
<dbReference type="Gene3D" id="1.10.1760.20">
    <property type="match status" value="1"/>
</dbReference>
<feature type="transmembrane region" description="Helical" evidence="1">
    <location>
        <begin position="135"/>
        <end position="154"/>
    </location>
</feature>
<evidence type="ECO:0000313" key="3">
    <source>
        <dbReference type="Proteomes" id="UP000305541"/>
    </source>
</evidence>
<protein>
    <submittedName>
        <fullName evidence="2">Energy coupling factor transporter S component ThiW</fullName>
    </submittedName>
</protein>
<reference evidence="2 3" key="1">
    <citation type="submission" date="2019-05" db="EMBL/GenBank/DDBJ databases">
        <title>The metagenome of a microbial culture collection derived from dairy environment covers the genomic content of the human microbiome.</title>
        <authorList>
            <person name="Roder T."/>
            <person name="Wuthrich D."/>
            <person name="Sattari Z."/>
            <person name="Von Ah U."/>
            <person name="Bar C."/>
            <person name="Ronchi F."/>
            <person name="Macpherson A.J."/>
            <person name="Ganal-Vonarburg S.C."/>
            <person name="Bruggmann R."/>
            <person name="Vergeres G."/>
        </authorList>
    </citation>
    <scope>NUCLEOTIDE SEQUENCE [LARGE SCALE GENOMIC DNA]</scope>
    <source>
        <strain evidence="2 3">FAM 18815</strain>
    </source>
</reference>
<organism evidence="2 3">
    <name type="scientific">Pediococcus stilesii</name>
    <dbReference type="NCBI Taxonomy" id="331679"/>
    <lineage>
        <taxon>Bacteria</taxon>
        <taxon>Bacillati</taxon>
        <taxon>Bacillota</taxon>
        <taxon>Bacilli</taxon>
        <taxon>Lactobacillales</taxon>
        <taxon>Lactobacillaceae</taxon>
        <taxon>Pediococcus</taxon>
    </lineage>
</organism>
<feature type="transmembrane region" description="Helical" evidence="1">
    <location>
        <begin position="101"/>
        <end position="123"/>
    </location>
</feature>
<dbReference type="PIRSF" id="PIRSF024534">
    <property type="entry name" value="ThiW"/>
    <property type="match status" value="1"/>
</dbReference>
<dbReference type="Pfam" id="PF09512">
    <property type="entry name" value="ThiW"/>
    <property type="match status" value="1"/>
</dbReference>
<dbReference type="Proteomes" id="UP000305541">
    <property type="component" value="Unassembled WGS sequence"/>
</dbReference>
<dbReference type="AlphaFoldDB" id="A0A5R9BX73"/>
<dbReference type="NCBIfam" id="TIGR02359">
    <property type="entry name" value="thiW"/>
    <property type="match status" value="1"/>
</dbReference>
<gene>
    <name evidence="2" type="primary">thiW</name>
    <name evidence="2" type="ORF">FEZ51_01275</name>
</gene>
<keyword evidence="1" id="KW-0472">Membrane</keyword>
<keyword evidence="1" id="KW-0812">Transmembrane</keyword>
<dbReference type="OrthoDB" id="5516776at2"/>
<keyword evidence="1" id="KW-1133">Transmembrane helix</keyword>
<sequence>MKHNNLLRLTVSALLVATDVVVSPLFRIEGLAPMSSVMNVIIGVLVDPLYALIITMMTGCIRMLIFGIPPLALTGAVFGGVLASLLYRFTKKVWMSWVGEIIGTGIIGSLLSYPVMILFTGSGNGMYWFIYTPRFLFATLIGGFAGTFISMILLKQRRFIEIKNLFK</sequence>